<evidence type="ECO:0000259" key="5">
    <source>
        <dbReference type="Pfam" id="PF08531"/>
    </source>
</evidence>
<protein>
    <recommendedName>
        <fullName evidence="2">alpha-L-rhamnosidase</fullName>
        <ecNumber evidence="2">3.2.1.40</ecNumber>
    </recommendedName>
</protein>
<evidence type="ECO:0000259" key="7">
    <source>
        <dbReference type="Pfam" id="PF17390"/>
    </source>
</evidence>
<dbReference type="InterPro" id="IPR008902">
    <property type="entry name" value="Rhamnosid_concanavalin"/>
</dbReference>
<evidence type="ECO:0000256" key="3">
    <source>
        <dbReference type="ARBA" id="ARBA00022801"/>
    </source>
</evidence>
<sequence>MKINTISINQMQTPIGYKFDQITIHCSVVGMDYPTELEKKLTIQVADKMIYESEWQAATSLDFQPALDLAPRTRYVVQVSLRAADYTETKATYFETGLMGQRFGAHWIGSADASVHGVQLVKQVTIPKGIKQARLYISGLGLYEVYLDGHKVGQEYLAPGFTNYNYYTQIATHNVTDLLTEAGIHTLTISLGDGWFRGKLGIKQHGGKMNQYGNALMAVAALCFADAAGVEKVIKTDATWKCIRSRISHSGIYYGEDFDETVSLTELPLVQFEQPAKYLFDRLSLPITAHEKLPVVKKIMTPSGATILDFGQNMAGWVTFTNRLPRGSKVALEYGEVLQDGELYRGNLRSARATFTYVSDGTTHRVRPHFTYFGFRYVKLIDFPKNINVIDFSAWALYSDMQSIGNITTNDPLVNRLFKNVLWGQKSNFLDVPTDCPQRDERLGWTGDAAIFAQTASYNMNTFGFNRKFMFDVAVEQSLHSGKVPLYCPAVDEHDGGKAVWSDVATIIPWVTYTRTGDLTVLKQNFGAMMSWVDWVHDYAKGTRNEFLWLDGDQLGDWLALDTEDILHLKGRTPDDLIASAYYYYSAKIVAQTAKLLQAKHESEYYELLANKIHDAFINEFFTGSGRLLTDTQTALALCLEFDLYPENGRQSLTSELVKRLEKDRNHLTTGFVGTPMLLPALSKNGQHELACQIFLNDDYPSWLYQVKHGATTIWERWNSIDSNGKIAENGMNSLNHYSTGAVMQWAYEQLIGIQPTTPTEVTIQPGITAKFRQVAGRTELANGQVAVAWQIMNIQGDQIKVTLDIPYGATATVNLPRAKNWQIADRQYKNGTQLQPGHYEIMYTPTQAFVDQFTVYTPLSAYNQDKTLTTQLAALVPFWRFLTLPGNMQNFQAYSLLQLSREMRGIGFPEMTPAQIDKINQLFAHVALANTKE</sequence>
<dbReference type="InterPro" id="IPR012341">
    <property type="entry name" value="6hp_glycosidase-like_sf"/>
</dbReference>
<keyword evidence="3" id="KW-0378">Hydrolase</keyword>
<dbReference type="InterPro" id="IPR035398">
    <property type="entry name" value="Bac_rhamnosid_C"/>
</dbReference>
<dbReference type="Gene3D" id="2.60.420.10">
    <property type="entry name" value="Maltose phosphorylase, domain 3"/>
    <property type="match status" value="1"/>
</dbReference>
<proteinExistence type="predicted"/>
<dbReference type="Pfam" id="PF05592">
    <property type="entry name" value="Bac_rhamnosid"/>
    <property type="match status" value="1"/>
</dbReference>
<evidence type="ECO:0000259" key="6">
    <source>
        <dbReference type="Pfam" id="PF17389"/>
    </source>
</evidence>
<accession>A0ABD7IVF1</accession>
<dbReference type="PANTHER" id="PTHR33307:SF6">
    <property type="entry name" value="ALPHA-RHAMNOSIDASE (EUROFUNG)-RELATED"/>
    <property type="match status" value="1"/>
</dbReference>
<dbReference type="EC" id="3.2.1.40" evidence="2"/>
<feature type="domain" description="Bacterial alpha-L-rhamnosidase N-terminal" evidence="5">
    <location>
        <begin position="129"/>
        <end position="266"/>
    </location>
</feature>
<dbReference type="Pfam" id="PF17390">
    <property type="entry name" value="Bac_rhamnosid_C"/>
    <property type="match status" value="1"/>
</dbReference>
<dbReference type="AlphaFoldDB" id="A0ABD7IVF1"/>
<evidence type="ECO:0000313" key="8">
    <source>
        <dbReference type="EMBL" id="RMW52297.1"/>
    </source>
</evidence>
<dbReference type="Gene3D" id="1.50.10.10">
    <property type="match status" value="1"/>
</dbReference>
<feature type="domain" description="Alpha-L-rhamnosidase six-hairpin glycosidase" evidence="6">
    <location>
        <begin position="404"/>
        <end position="750"/>
    </location>
</feature>
<comment type="caution">
    <text evidence="8">The sequence shown here is derived from an EMBL/GenBank/DDBJ whole genome shotgun (WGS) entry which is preliminary data.</text>
</comment>
<comment type="catalytic activity">
    <reaction evidence="1">
        <text>Hydrolysis of terminal non-reducing alpha-L-rhamnose residues in alpha-L-rhamnosides.</text>
        <dbReference type="EC" id="3.2.1.40"/>
    </reaction>
</comment>
<evidence type="ECO:0000259" key="4">
    <source>
        <dbReference type="Pfam" id="PF05592"/>
    </source>
</evidence>
<reference evidence="8 9" key="1">
    <citation type="submission" date="2018-10" db="EMBL/GenBank/DDBJ databases">
        <title>Genome sequences of five Lactobacillus pentosus strains isolated from brines of traditionally fermented spanish-style green table olives and differences between them.</title>
        <authorList>
            <person name="Jimenez Diaz R."/>
        </authorList>
    </citation>
    <scope>NUCLEOTIDE SEQUENCE [LARGE SCALE GENOMIC DNA]</scope>
    <source>
        <strain evidence="8 9">IG10</strain>
    </source>
</reference>
<dbReference type="EMBL" id="RDCJ01000009">
    <property type="protein sequence ID" value="RMW52297.1"/>
    <property type="molecule type" value="Genomic_DNA"/>
</dbReference>
<feature type="domain" description="Alpha-L-rhamnosidase C-terminal" evidence="7">
    <location>
        <begin position="753"/>
        <end position="825"/>
    </location>
</feature>
<dbReference type="SUPFAM" id="SSF48208">
    <property type="entry name" value="Six-hairpin glycosidases"/>
    <property type="match status" value="1"/>
</dbReference>
<dbReference type="PANTHER" id="PTHR33307">
    <property type="entry name" value="ALPHA-RHAMNOSIDASE (EUROFUNG)"/>
    <property type="match status" value="1"/>
</dbReference>
<dbReference type="InterPro" id="IPR008928">
    <property type="entry name" value="6-hairpin_glycosidase_sf"/>
</dbReference>
<evidence type="ECO:0000256" key="2">
    <source>
        <dbReference type="ARBA" id="ARBA00012652"/>
    </source>
</evidence>
<feature type="domain" description="Alpha-L-rhamnosidase concanavalin-like" evidence="4">
    <location>
        <begin position="301"/>
        <end position="397"/>
    </location>
</feature>
<dbReference type="InterPro" id="IPR013737">
    <property type="entry name" value="Bac_rhamnosid_N"/>
</dbReference>
<dbReference type="Gene3D" id="2.60.120.260">
    <property type="entry name" value="Galactose-binding domain-like"/>
    <property type="match status" value="2"/>
</dbReference>
<gene>
    <name evidence="8" type="ORF">D6U18_01085</name>
</gene>
<dbReference type="GO" id="GO:0030596">
    <property type="term" value="F:alpha-L-rhamnosidase activity"/>
    <property type="evidence" value="ECO:0007669"/>
    <property type="project" value="UniProtKB-EC"/>
</dbReference>
<dbReference type="Pfam" id="PF08531">
    <property type="entry name" value="Bac_rhamnosid_N"/>
    <property type="match status" value="1"/>
</dbReference>
<dbReference type="Proteomes" id="UP000276249">
    <property type="component" value="Unassembled WGS sequence"/>
</dbReference>
<evidence type="ECO:0000256" key="1">
    <source>
        <dbReference type="ARBA" id="ARBA00001445"/>
    </source>
</evidence>
<evidence type="ECO:0000313" key="9">
    <source>
        <dbReference type="Proteomes" id="UP000276249"/>
    </source>
</evidence>
<name>A0ABD7IVF1_LACPE</name>
<dbReference type="Pfam" id="PF17389">
    <property type="entry name" value="Bac_rhamnosid6H"/>
    <property type="match status" value="1"/>
</dbReference>
<organism evidence="8 9">
    <name type="scientific">Lactiplantibacillus pentosus</name>
    <name type="common">Lactobacillus pentosus</name>
    <dbReference type="NCBI Taxonomy" id="1589"/>
    <lineage>
        <taxon>Bacteria</taxon>
        <taxon>Bacillati</taxon>
        <taxon>Bacillota</taxon>
        <taxon>Bacilli</taxon>
        <taxon>Lactobacillales</taxon>
        <taxon>Lactobacillaceae</taxon>
        <taxon>Lactiplantibacillus</taxon>
    </lineage>
</organism>
<dbReference type="InterPro" id="IPR016007">
    <property type="entry name" value="Alpha_rhamnosid"/>
</dbReference>
<dbReference type="InterPro" id="IPR035396">
    <property type="entry name" value="Bac_rhamnosid6H"/>
</dbReference>